<dbReference type="PANTHER" id="PTHR30349:SF62">
    <property type="entry name" value="TYPE 1 FIMBRIAE REGULATORY PROTEIN FIMB-RELATED"/>
    <property type="match status" value="1"/>
</dbReference>
<keyword evidence="3" id="KW-0805">Transcription regulation</keyword>
<evidence type="ECO:0000313" key="8">
    <source>
        <dbReference type="Proteomes" id="UP000319852"/>
    </source>
</evidence>
<evidence type="ECO:0000259" key="6">
    <source>
        <dbReference type="PROSITE" id="PS51898"/>
    </source>
</evidence>
<keyword evidence="4" id="KW-0804">Transcription</keyword>
<accession>A0A517MQ45</accession>
<dbReference type="KEGG" id="amob:HG15A2_02600"/>
<dbReference type="Pfam" id="PF00589">
    <property type="entry name" value="Phage_integrase"/>
    <property type="match status" value="1"/>
</dbReference>
<dbReference type="PROSITE" id="PS51898">
    <property type="entry name" value="TYR_RECOMBINASE"/>
    <property type="match status" value="1"/>
</dbReference>
<evidence type="ECO:0000313" key="7">
    <source>
        <dbReference type="EMBL" id="QDS97001.1"/>
    </source>
</evidence>
<evidence type="ECO:0000256" key="1">
    <source>
        <dbReference type="ARBA" id="ARBA00008857"/>
    </source>
</evidence>
<evidence type="ECO:0000256" key="5">
    <source>
        <dbReference type="ARBA" id="ARBA00023172"/>
    </source>
</evidence>
<keyword evidence="2" id="KW-1029">Fimbrium biogenesis</keyword>
<evidence type="ECO:0000256" key="2">
    <source>
        <dbReference type="ARBA" id="ARBA00022558"/>
    </source>
</evidence>
<dbReference type="Gene3D" id="1.10.443.10">
    <property type="entry name" value="Intergrase catalytic core"/>
    <property type="match status" value="1"/>
</dbReference>
<keyword evidence="5" id="KW-0233">DNA recombination</keyword>
<keyword evidence="8" id="KW-1185">Reference proteome</keyword>
<gene>
    <name evidence="7" type="primary">xerC_1</name>
    <name evidence="7" type="ORF">HG15A2_02600</name>
</gene>
<feature type="domain" description="Tyr recombinase" evidence="6">
    <location>
        <begin position="33"/>
        <end position="210"/>
    </location>
</feature>
<dbReference type="AlphaFoldDB" id="A0A517MQ45"/>
<dbReference type="EMBL" id="CP036263">
    <property type="protein sequence ID" value="QDS97001.1"/>
    <property type="molecule type" value="Genomic_DNA"/>
</dbReference>
<evidence type="ECO:0000256" key="4">
    <source>
        <dbReference type="ARBA" id="ARBA00023163"/>
    </source>
</evidence>
<dbReference type="GO" id="GO:0006310">
    <property type="term" value="P:DNA recombination"/>
    <property type="evidence" value="ECO:0007669"/>
    <property type="project" value="UniProtKB-KW"/>
</dbReference>
<name>A0A517MQ45_9BACT</name>
<dbReference type="PANTHER" id="PTHR30349">
    <property type="entry name" value="PHAGE INTEGRASE-RELATED"/>
    <property type="match status" value="1"/>
</dbReference>
<dbReference type="InterPro" id="IPR050090">
    <property type="entry name" value="Tyrosine_recombinase_XerCD"/>
</dbReference>
<protein>
    <submittedName>
        <fullName evidence="7">Tyrosine recombinase XerC</fullName>
    </submittedName>
</protein>
<dbReference type="InterPro" id="IPR011010">
    <property type="entry name" value="DNA_brk_join_enz"/>
</dbReference>
<dbReference type="GO" id="GO:0015074">
    <property type="term" value="P:DNA integration"/>
    <property type="evidence" value="ECO:0007669"/>
    <property type="project" value="InterPro"/>
</dbReference>
<evidence type="ECO:0000256" key="3">
    <source>
        <dbReference type="ARBA" id="ARBA00023015"/>
    </source>
</evidence>
<comment type="similarity">
    <text evidence="1">Belongs to the 'phage' integrase family.</text>
</comment>
<reference evidence="7 8" key="1">
    <citation type="submission" date="2019-02" db="EMBL/GenBank/DDBJ databases">
        <title>Deep-cultivation of Planctomycetes and their phenomic and genomic characterization uncovers novel biology.</title>
        <authorList>
            <person name="Wiegand S."/>
            <person name="Jogler M."/>
            <person name="Boedeker C."/>
            <person name="Pinto D."/>
            <person name="Vollmers J."/>
            <person name="Rivas-Marin E."/>
            <person name="Kohn T."/>
            <person name="Peeters S.H."/>
            <person name="Heuer A."/>
            <person name="Rast P."/>
            <person name="Oberbeckmann S."/>
            <person name="Bunk B."/>
            <person name="Jeske O."/>
            <person name="Meyerdierks A."/>
            <person name="Storesund J.E."/>
            <person name="Kallscheuer N."/>
            <person name="Luecker S."/>
            <person name="Lage O.M."/>
            <person name="Pohl T."/>
            <person name="Merkel B.J."/>
            <person name="Hornburger P."/>
            <person name="Mueller R.-W."/>
            <person name="Bruemmer F."/>
            <person name="Labrenz M."/>
            <person name="Spormann A.M."/>
            <person name="Op den Camp H."/>
            <person name="Overmann J."/>
            <person name="Amann R."/>
            <person name="Jetten M.S.M."/>
            <person name="Mascher T."/>
            <person name="Medema M.H."/>
            <person name="Devos D.P."/>
            <person name="Kaster A.-K."/>
            <person name="Ovreas L."/>
            <person name="Rohde M."/>
            <person name="Galperin M.Y."/>
            <person name="Jogler C."/>
        </authorList>
    </citation>
    <scope>NUCLEOTIDE SEQUENCE [LARGE SCALE GENOMIC DNA]</scope>
    <source>
        <strain evidence="7 8">HG15A2</strain>
    </source>
</reference>
<dbReference type="SUPFAM" id="SSF56349">
    <property type="entry name" value="DNA breaking-rejoining enzymes"/>
    <property type="match status" value="1"/>
</dbReference>
<dbReference type="Proteomes" id="UP000319852">
    <property type="component" value="Chromosome"/>
</dbReference>
<dbReference type="GO" id="GO:0003677">
    <property type="term" value="F:DNA binding"/>
    <property type="evidence" value="ECO:0007669"/>
    <property type="project" value="InterPro"/>
</dbReference>
<dbReference type="InterPro" id="IPR002104">
    <property type="entry name" value="Integrase_catalytic"/>
</dbReference>
<sequence length="211" mass="24315">MADSSRYEHLNQSTPSIVFGKVTAFKAKNSDVRPREYLTDKEVDRLIRAASKVGRHRHRDSSIILVAYRHGLRVSELVSLQWNVVELEQGRMHVSRLRDGLPSVHPIRGPEIRALRRLKRDYPGSPYVFVTERKGPLTASAVRKMIARAGEKANFGFRVHPHMLRHATGYKLANDGHDTRAIQQYLGHKNIQHTVRYTQLTAARFKDFWKD</sequence>
<dbReference type="InterPro" id="IPR013762">
    <property type="entry name" value="Integrase-like_cat_sf"/>
</dbReference>
<organism evidence="7 8">
    <name type="scientific">Adhaeretor mobilis</name>
    <dbReference type="NCBI Taxonomy" id="1930276"/>
    <lineage>
        <taxon>Bacteria</taxon>
        <taxon>Pseudomonadati</taxon>
        <taxon>Planctomycetota</taxon>
        <taxon>Planctomycetia</taxon>
        <taxon>Pirellulales</taxon>
        <taxon>Lacipirellulaceae</taxon>
        <taxon>Adhaeretor</taxon>
    </lineage>
</organism>
<proteinExistence type="inferred from homology"/>